<name>A0A4P6V3Q8_9HYPH</name>
<protein>
    <recommendedName>
        <fullName evidence="6">Alpha/beta-hydrolase family protein</fullName>
    </recommendedName>
</protein>
<feature type="transmembrane region" description="Helical" evidence="1">
    <location>
        <begin position="167"/>
        <end position="187"/>
    </location>
</feature>
<feature type="transmembrane region" description="Helical" evidence="1">
    <location>
        <begin position="53"/>
        <end position="77"/>
    </location>
</feature>
<dbReference type="InterPro" id="IPR027787">
    <property type="entry name" value="Alpha/beta-hydrolase_catalytic"/>
</dbReference>
<evidence type="ECO:0000259" key="2">
    <source>
        <dbReference type="Pfam" id="PF10081"/>
    </source>
</evidence>
<feature type="domain" description="Alpha/beta-hydrolase N-terminal" evidence="3">
    <location>
        <begin position="40"/>
        <end position="247"/>
    </location>
</feature>
<dbReference type="InterPro" id="IPR027788">
    <property type="entry name" value="Alpha/beta-hydrolase_N_dom"/>
</dbReference>
<evidence type="ECO:0000313" key="5">
    <source>
        <dbReference type="Proteomes" id="UP000293719"/>
    </source>
</evidence>
<keyword evidence="1" id="KW-0812">Transmembrane</keyword>
<dbReference type="Proteomes" id="UP000293719">
    <property type="component" value="Chromosome"/>
</dbReference>
<feature type="transmembrane region" description="Helical" evidence="1">
    <location>
        <begin position="89"/>
        <end position="107"/>
    </location>
</feature>
<proteinExistence type="predicted"/>
<organism evidence="4 5">
    <name type="scientific">Roseitalea porphyridii</name>
    <dbReference type="NCBI Taxonomy" id="1852022"/>
    <lineage>
        <taxon>Bacteria</taxon>
        <taxon>Pseudomonadati</taxon>
        <taxon>Pseudomonadota</taxon>
        <taxon>Alphaproteobacteria</taxon>
        <taxon>Hyphomicrobiales</taxon>
        <taxon>Ahrensiaceae</taxon>
        <taxon>Roseitalea</taxon>
    </lineage>
</organism>
<dbReference type="InterPro" id="IPR012037">
    <property type="entry name" value="Alpha/beta-hydrolase_fam"/>
</dbReference>
<accession>A0A4P6V3Q8</accession>
<feature type="domain" description="Alpha/beta-hydrolase catalytic" evidence="2">
    <location>
        <begin position="264"/>
        <end position="553"/>
    </location>
</feature>
<evidence type="ECO:0000313" key="4">
    <source>
        <dbReference type="EMBL" id="QBK31424.1"/>
    </source>
</evidence>
<reference evidence="4 5" key="1">
    <citation type="journal article" date="2017" name="Int. J. Syst. Evol. Microbiol.">
        <title>Roseitalea porphyridii gen. nov., sp. nov., isolated from a red alga, and reclassification of Hoeflea suaedae Chung et al. 2013 as Pseudohoeflea suaedae gen. nov., comb. nov.</title>
        <authorList>
            <person name="Hyeon J.W."/>
            <person name="Jeong S.E."/>
            <person name="Baek K."/>
            <person name="Jeon C.O."/>
        </authorList>
    </citation>
    <scope>NUCLEOTIDE SEQUENCE [LARGE SCALE GENOMIC DNA]</scope>
    <source>
        <strain evidence="4 5">MA7-20</strain>
    </source>
</reference>
<evidence type="ECO:0008006" key="6">
    <source>
        <dbReference type="Google" id="ProtNLM"/>
    </source>
</evidence>
<keyword evidence="5" id="KW-1185">Reference proteome</keyword>
<evidence type="ECO:0000259" key="3">
    <source>
        <dbReference type="Pfam" id="PF15420"/>
    </source>
</evidence>
<gene>
    <name evidence="4" type="ORF">E0E05_12915</name>
</gene>
<dbReference type="Pfam" id="PF10081">
    <property type="entry name" value="Abhydrolase_9"/>
    <property type="match status" value="1"/>
</dbReference>
<feature type="transmembrane region" description="Helical" evidence="1">
    <location>
        <begin position="21"/>
        <end position="41"/>
    </location>
</feature>
<keyword evidence="1" id="KW-1133">Transmembrane helix</keyword>
<keyword evidence="1" id="KW-0472">Membrane</keyword>
<dbReference type="Pfam" id="PF15420">
    <property type="entry name" value="Abhydrolase_9_N"/>
    <property type="match status" value="1"/>
</dbReference>
<dbReference type="RefSeq" id="WP_131617087.1">
    <property type="nucleotide sequence ID" value="NZ_CP036532.1"/>
</dbReference>
<sequence length="563" mass="61811">MTSDANTARHAAHWPPLASRRLTLSVFSLSIGIVFFAFSLTPSLIPRDYVLQGVLGGIVMALGYGLGQFGLLLWRYVELPVLGGTPNRALNAIVLVAAAALAVYFLGNTAEWQNSIRVRVGMEPVDATHPVNVAAIAAAVFVPLWIIGWAFQLLLDTLRRQLRRLIPVRLANLLGLVLAAYAAWALIDGFLVQRFLAFADDVYGEAEALFEPEIARPDDPLKAGSPVSLVDWRAMGRWGRRFVATGPDAEAIAAFTGQPAEQPIRIYVGRNAAESPAERTEIAFAEMLRTGAFEREVLLIAMPVGSGWLDAGAHDPLEFMHGGDVATVAVQYSHLVSWISLVFESDAGLEQAQSLFDRVYDHWKKLPPGDRPELYLHGISQGALVSMASIDLFEMVAEPIDGAVWAGPPFGSDLWSRATGARDPDSPYWLPVVNEGEFVRFVNQNPANLTRGSADWGRVRAVFLQYGSDPIVFFDPLAALRRPPFMQAPTAPDVSPQLQWYPFVTLFQLALDMALSQNIAPGYGHRYIAQDYIPAWVAVTRPEGWTATDTTRLMQRFEGFDPG</sequence>
<dbReference type="KEGG" id="rpod:E0E05_12915"/>
<dbReference type="OrthoDB" id="4397445at2"/>
<dbReference type="GeneID" id="90768203"/>
<dbReference type="PIRSF" id="PIRSF007542">
    <property type="entry name" value="UCP007542"/>
    <property type="match status" value="1"/>
</dbReference>
<evidence type="ECO:0000256" key="1">
    <source>
        <dbReference type="SAM" id="Phobius"/>
    </source>
</evidence>
<dbReference type="EMBL" id="CP036532">
    <property type="protein sequence ID" value="QBK31424.1"/>
    <property type="molecule type" value="Genomic_DNA"/>
</dbReference>
<feature type="transmembrane region" description="Helical" evidence="1">
    <location>
        <begin position="133"/>
        <end position="155"/>
    </location>
</feature>
<dbReference type="AlphaFoldDB" id="A0A4P6V3Q8"/>